<proteinExistence type="predicted"/>
<protein>
    <submittedName>
        <fullName evidence="1">Uncharacterized protein</fullName>
    </submittedName>
</protein>
<comment type="caution">
    <text evidence="1">The sequence shown here is derived from an EMBL/GenBank/DDBJ whole genome shotgun (WGS) entry which is preliminary data.</text>
</comment>
<dbReference type="AlphaFoldDB" id="A0AAV4QUQ5"/>
<dbReference type="EMBL" id="BPLQ01004902">
    <property type="protein sequence ID" value="GIY11418.1"/>
    <property type="molecule type" value="Genomic_DNA"/>
</dbReference>
<reference evidence="1 2" key="1">
    <citation type="submission" date="2021-06" db="EMBL/GenBank/DDBJ databases">
        <title>Caerostris darwini draft genome.</title>
        <authorList>
            <person name="Kono N."/>
            <person name="Arakawa K."/>
        </authorList>
    </citation>
    <scope>NUCLEOTIDE SEQUENCE [LARGE SCALE GENOMIC DNA]</scope>
</reference>
<keyword evidence="2" id="KW-1185">Reference proteome</keyword>
<sequence length="97" mass="10667">MVEIEVGKKNPSEESDIFFGTPYFWGSSLIPVPCIRSSTINCELRAFAAAPSTASVEYSRRTFAITAKTTAFLVESVRFPLKVIGLCDECGGVIERR</sequence>
<organism evidence="1 2">
    <name type="scientific">Caerostris darwini</name>
    <dbReference type="NCBI Taxonomy" id="1538125"/>
    <lineage>
        <taxon>Eukaryota</taxon>
        <taxon>Metazoa</taxon>
        <taxon>Ecdysozoa</taxon>
        <taxon>Arthropoda</taxon>
        <taxon>Chelicerata</taxon>
        <taxon>Arachnida</taxon>
        <taxon>Araneae</taxon>
        <taxon>Araneomorphae</taxon>
        <taxon>Entelegynae</taxon>
        <taxon>Araneoidea</taxon>
        <taxon>Araneidae</taxon>
        <taxon>Caerostris</taxon>
    </lineage>
</organism>
<gene>
    <name evidence="1" type="ORF">CDAR_535971</name>
</gene>
<accession>A0AAV4QUQ5</accession>
<name>A0AAV4QUQ5_9ARAC</name>
<dbReference type="Proteomes" id="UP001054837">
    <property type="component" value="Unassembled WGS sequence"/>
</dbReference>
<evidence type="ECO:0000313" key="1">
    <source>
        <dbReference type="EMBL" id="GIY11418.1"/>
    </source>
</evidence>
<evidence type="ECO:0000313" key="2">
    <source>
        <dbReference type="Proteomes" id="UP001054837"/>
    </source>
</evidence>